<feature type="transmembrane region" description="Helical" evidence="1">
    <location>
        <begin position="126"/>
        <end position="147"/>
    </location>
</feature>
<dbReference type="InterPro" id="IPR003832">
    <property type="entry name" value="DUF212"/>
</dbReference>
<evidence type="ECO:0000256" key="1">
    <source>
        <dbReference type="SAM" id="Phobius"/>
    </source>
</evidence>
<gene>
    <name evidence="2" type="ORF">EW093_05260</name>
</gene>
<evidence type="ECO:0000313" key="2">
    <source>
        <dbReference type="EMBL" id="QEN04133.1"/>
    </source>
</evidence>
<keyword evidence="3" id="KW-1185">Reference proteome</keyword>
<dbReference type="Proteomes" id="UP000323824">
    <property type="component" value="Chromosome"/>
</dbReference>
<accession>A0A5C1Q7T5</accession>
<evidence type="ECO:0000313" key="3">
    <source>
        <dbReference type="Proteomes" id="UP000323824"/>
    </source>
</evidence>
<dbReference type="PANTHER" id="PTHR31446:SF29">
    <property type="entry name" value="ACID PHOSPHATASE_VANADIUM-DEPENDENT HALOPEROXIDASE-RELATED PROTEIN"/>
    <property type="match status" value="1"/>
</dbReference>
<dbReference type="AlphaFoldDB" id="A0A5C1Q7T5"/>
<reference evidence="2 3" key="1">
    <citation type="submission" date="2019-02" db="EMBL/GenBank/DDBJ databases">
        <authorList>
            <person name="Fomenkov A."/>
            <person name="Dubinina G."/>
            <person name="Grabovich M."/>
            <person name="Vincze T."/>
            <person name="Roberts R.J."/>
        </authorList>
    </citation>
    <scope>NUCLEOTIDE SEQUENCE [LARGE SCALE GENOMIC DNA]</scope>
    <source>
        <strain evidence="2 3">P</strain>
    </source>
</reference>
<keyword evidence="1" id="KW-0472">Membrane</keyword>
<dbReference type="PANTHER" id="PTHR31446">
    <property type="entry name" value="ACID PHOSPHATASE/VANADIUM-DEPENDENT HALOPEROXIDASE-RELATED PROTEIN"/>
    <property type="match status" value="1"/>
</dbReference>
<feature type="transmembrane region" description="Helical" evidence="1">
    <location>
        <begin position="6"/>
        <end position="27"/>
    </location>
</feature>
<name>A0A5C1Q7T5_9SPIO</name>
<reference evidence="2 3" key="2">
    <citation type="submission" date="2019-09" db="EMBL/GenBank/DDBJ databases">
        <title>Complete Genome Sequence and Methylome Analysis of free living Spirochaetas.</title>
        <authorList>
            <person name="Leshcheva N."/>
            <person name="Mikheeva N."/>
        </authorList>
    </citation>
    <scope>NUCLEOTIDE SEQUENCE [LARGE SCALE GENOMIC DNA]</scope>
    <source>
        <strain evidence="2 3">P</strain>
    </source>
</reference>
<proteinExistence type="predicted"/>
<dbReference type="EMBL" id="CP035807">
    <property type="protein sequence ID" value="QEN04133.1"/>
    <property type="molecule type" value="Genomic_DNA"/>
</dbReference>
<keyword evidence="1" id="KW-1133">Transmembrane helix</keyword>
<organism evidence="2 3">
    <name type="scientific">Thiospirochaeta perfilievii</name>
    <dbReference type="NCBI Taxonomy" id="252967"/>
    <lineage>
        <taxon>Bacteria</taxon>
        <taxon>Pseudomonadati</taxon>
        <taxon>Spirochaetota</taxon>
        <taxon>Spirochaetia</taxon>
        <taxon>Spirochaetales</taxon>
        <taxon>Spirochaetaceae</taxon>
        <taxon>Thiospirochaeta</taxon>
    </lineage>
</organism>
<sequence length="149" mass="15938">MNLNITIVIGFASTLLAQIIKVLVILISERRVAWDMITSTGGMPSSHSAGVVAAATSVGLIDGWGSTTFAVACALAIVVMYDATGVRRAAGLHAEYLNVIAKELSHIFKQDGQEQKALKTLLGHTYLQVTAGMIQGVFVALIFHFYIFV</sequence>
<dbReference type="KEGG" id="sper:EW093_05260"/>
<protein>
    <submittedName>
        <fullName evidence="2">Divergent PAP2 family protein</fullName>
    </submittedName>
</protein>
<dbReference type="RefSeq" id="WP_149567390.1">
    <property type="nucleotide sequence ID" value="NZ_CP035807.1"/>
</dbReference>
<dbReference type="Pfam" id="PF02681">
    <property type="entry name" value="DUF212"/>
    <property type="match status" value="1"/>
</dbReference>
<dbReference type="OrthoDB" id="9792681at2"/>
<keyword evidence="1" id="KW-0812">Transmembrane</keyword>